<dbReference type="Proteomes" id="UP001487296">
    <property type="component" value="Unassembled WGS sequence"/>
</dbReference>
<dbReference type="RefSeq" id="WP_215760260.1">
    <property type="nucleotide sequence ID" value="NZ_JAHKBE010000036.1"/>
</dbReference>
<evidence type="ECO:0000313" key="2">
    <source>
        <dbReference type="EMBL" id="MEQ2487215.1"/>
    </source>
</evidence>
<sequence length="305" mass="34231">MIDFKQLAENILEDLMGKTPISDILLKTKIFAAKRNDSDLLKWVSQELEGYIDAPPQYRILNSGLKVDVFVPFRGTTRIEFPTDVINRKDIRERLSHMPFHNPITEIENLCSNDNESTTIQMRIPVAVYGVLNKNLNGEIQDSYQYVSKAAVQQIVVTVKSLLIDYLLKISKDEDIDFNSFVKTKATMITQNNITAGIVNMGDGTIHAEGATTVVGNNNSINNEQNESLQAIIESIDRLAEGLTNRHDYDEVSTDIKEELKKDNPRKGFLKRCFQAIPTILGSLSSDIIANQLQPYVLSALSLLV</sequence>
<accession>A0ABV1FSD8</accession>
<reference evidence="2 3" key="1">
    <citation type="submission" date="2024-04" db="EMBL/GenBank/DDBJ databases">
        <title>Human intestinal bacterial collection.</title>
        <authorList>
            <person name="Pauvert C."/>
            <person name="Hitch T.C.A."/>
            <person name="Clavel T."/>
        </authorList>
    </citation>
    <scope>NUCLEOTIDE SEQUENCE [LARGE SCALE GENOMIC DNA]</scope>
    <source>
        <strain evidence="2 3">CLA-AA-H145</strain>
    </source>
</reference>
<proteinExistence type="predicted"/>
<gene>
    <name evidence="2" type="ORF">AAAT34_09145</name>
</gene>
<feature type="domain" description="AbiTii" evidence="1">
    <location>
        <begin position="6"/>
        <end position="188"/>
    </location>
</feature>
<protein>
    <recommendedName>
        <fullName evidence="1">AbiTii domain-containing protein</fullName>
    </recommendedName>
</protein>
<evidence type="ECO:0000313" key="3">
    <source>
        <dbReference type="Proteomes" id="UP001487296"/>
    </source>
</evidence>
<dbReference type="Pfam" id="PF18864">
    <property type="entry name" value="AbiTii"/>
    <property type="match status" value="1"/>
</dbReference>
<organism evidence="2 3">
    <name type="scientific">Hallella faecis</name>
    <dbReference type="NCBI Taxonomy" id="2841596"/>
    <lineage>
        <taxon>Bacteria</taxon>
        <taxon>Pseudomonadati</taxon>
        <taxon>Bacteroidota</taxon>
        <taxon>Bacteroidia</taxon>
        <taxon>Bacteroidales</taxon>
        <taxon>Prevotellaceae</taxon>
        <taxon>Hallella</taxon>
    </lineage>
</organism>
<dbReference type="EMBL" id="JBBNFP010000036">
    <property type="protein sequence ID" value="MEQ2487215.1"/>
    <property type="molecule type" value="Genomic_DNA"/>
</dbReference>
<keyword evidence="3" id="KW-1185">Reference proteome</keyword>
<evidence type="ECO:0000259" key="1">
    <source>
        <dbReference type="Pfam" id="PF18864"/>
    </source>
</evidence>
<dbReference type="InterPro" id="IPR041304">
    <property type="entry name" value="AbiTii"/>
</dbReference>
<name>A0ABV1FSD8_9BACT</name>
<comment type="caution">
    <text evidence="2">The sequence shown here is derived from an EMBL/GenBank/DDBJ whole genome shotgun (WGS) entry which is preliminary data.</text>
</comment>